<evidence type="ECO:0000256" key="1">
    <source>
        <dbReference type="ARBA" id="ARBA00006987"/>
    </source>
</evidence>
<evidence type="ECO:0000313" key="3">
    <source>
        <dbReference type="Proteomes" id="UP000066014"/>
    </source>
</evidence>
<dbReference type="STRING" id="1458426.SMCB_1438"/>
<dbReference type="PIRSF" id="PIRSF017082">
    <property type="entry name" value="YflP"/>
    <property type="match status" value="1"/>
</dbReference>
<name>A0A060NM87_9BURK</name>
<dbReference type="HOGENOM" id="CLU_045683_0_0_4"/>
<sequence length="342" mass="37026">MIRSTYNQLFKTYQETCTMQRRSIIGWGASAALLAASGPSWARTYPTRPVRLIVPFAPGGPTDIVARMVSEPLSTLLGQPLVVENRAGAGGSIGAAEIARAAPDGYTLGVATVSTVAANPAFNPRTPYNPLTDFTPITNIAAAPSVFAVHPSFPGRDFESFMREVRRTPGRLSYATSGTGSINHILVELFEFETRTFLVHIPYRGTGPALVDVVAGHVPMIFSDLPSALPHIQAGRLVPIVVGAPQRVAQLPNVPTFAEVGLPRVNRMAFFGLHGPRGLPREVVERVHTSTMRALTDPALRRRIEDTALVIVGNTPEQFAEQTRLEFELYQGVVQRAGLRPD</sequence>
<dbReference type="Gene3D" id="3.40.190.150">
    <property type="entry name" value="Bordetella uptake gene, domain 1"/>
    <property type="match status" value="1"/>
</dbReference>
<dbReference type="Pfam" id="PF03401">
    <property type="entry name" value="TctC"/>
    <property type="match status" value="1"/>
</dbReference>
<dbReference type="KEGG" id="cbab:SMCB_1438"/>
<evidence type="ECO:0000313" key="2">
    <source>
        <dbReference type="EMBL" id="BAO83666.1"/>
    </source>
</evidence>
<dbReference type="CDD" id="cd13577">
    <property type="entry name" value="PBP2_BugE_Glu"/>
    <property type="match status" value="1"/>
</dbReference>
<protein>
    <submittedName>
        <fullName evidence="2">Uncharacterized protein conserved in bacteria</fullName>
    </submittedName>
</protein>
<dbReference type="InterPro" id="IPR042100">
    <property type="entry name" value="Bug_dom1"/>
</dbReference>
<dbReference type="EMBL" id="AP014569">
    <property type="protein sequence ID" value="BAO83666.1"/>
    <property type="molecule type" value="Genomic_DNA"/>
</dbReference>
<dbReference type="AlphaFoldDB" id="A0A060NM87"/>
<proteinExistence type="inferred from homology"/>
<dbReference type="Gene3D" id="3.40.190.10">
    <property type="entry name" value="Periplasmic binding protein-like II"/>
    <property type="match status" value="1"/>
</dbReference>
<dbReference type="Proteomes" id="UP000066014">
    <property type="component" value="Chromosome"/>
</dbReference>
<keyword evidence="3" id="KW-1185">Reference proteome</keyword>
<organism evidence="2 3">
    <name type="scientific">Serpentinimonas maccroryi</name>
    <dbReference type="NCBI Taxonomy" id="1458426"/>
    <lineage>
        <taxon>Bacteria</taxon>
        <taxon>Pseudomonadati</taxon>
        <taxon>Pseudomonadota</taxon>
        <taxon>Betaproteobacteria</taxon>
        <taxon>Burkholderiales</taxon>
        <taxon>Comamonadaceae</taxon>
        <taxon>Serpentinimonas</taxon>
    </lineage>
</organism>
<dbReference type="InterPro" id="IPR005064">
    <property type="entry name" value="BUG"/>
</dbReference>
<dbReference type="PANTHER" id="PTHR42928:SF5">
    <property type="entry name" value="BLR1237 PROTEIN"/>
    <property type="match status" value="1"/>
</dbReference>
<gene>
    <name evidence="2" type="primary">tctC</name>
    <name evidence="2" type="ORF">SMCB_1438</name>
</gene>
<dbReference type="PANTHER" id="PTHR42928">
    <property type="entry name" value="TRICARBOXYLATE-BINDING PROTEIN"/>
    <property type="match status" value="1"/>
</dbReference>
<accession>A0A060NM87</accession>
<comment type="similarity">
    <text evidence="1">Belongs to the UPF0065 (bug) family.</text>
</comment>
<reference evidence="2 3" key="1">
    <citation type="journal article" date="2014" name="Nat. Commun.">
        <title>Physiological and genomic features of highly alkaliphilic hydrogen-utilizing Betaproteobacteria from a continental serpentinizing site.</title>
        <authorList>
            <person name="Suzuki S."/>
            <person name="Kuenen J.G."/>
            <person name="Schipper K."/>
            <person name="van der Velde S."/>
            <person name="Ishii S."/>
            <person name="Wu A."/>
            <person name="Sorokin D.Y."/>
            <person name="Tenney A."/>
            <person name="Meng X.Y."/>
            <person name="Morrill P.L."/>
            <person name="Kamagata Y."/>
            <person name="Muyzer G."/>
            <person name="Nealson K.H."/>
        </authorList>
    </citation>
    <scope>NUCLEOTIDE SEQUENCE [LARGE SCALE GENOMIC DNA]</scope>
    <source>
        <strain evidence="2 3">B1</strain>
    </source>
</reference>